<evidence type="ECO:0000313" key="1">
    <source>
        <dbReference type="EMBL" id="SON51649.1"/>
    </source>
</evidence>
<proteinExistence type="predicted"/>
<sequence length="79" mass="8777">MRPPNQIAQFTIRSGNGLVQHPGFNAGCAALNPYLLCVKIQCNENVLVSNQFRTFRIGLLMTTTLTLCLPMANLRDIDK</sequence>
<dbReference type="Proteomes" id="UP000235828">
    <property type="component" value="Chromosome B"/>
</dbReference>
<keyword evidence="2" id="KW-1185">Reference proteome</keyword>
<name>A0A2N8ZIC0_9VIBR</name>
<dbReference type="EMBL" id="LT960612">
    <property type="protein sequence ID" value="SON51649.1"/>
    <property type="molecule type" value="Genomic_DNA"/>
</dbReference>
<dbReference type="AlphaFoldDB" id="A0A2N8ZIC0"/>
<accession>A0A2N8ZIC0</accession>
<organism evidence="1 2">
    <name type="scientific">Vibrio tapetis subsp. tapetis</name>
    <dbReference type="NCBI Taxonomy" id="1671868"/>
    <lineage>
        <taxon>Bacteria</taxon>
        <taxon>Pseudomonadati</taxon>
        <taxon>Pseudomonadota</taxon>
        <taxon>Gammaproteobacteria</taxon>
        <taxon>Vibrionales</taxon>
        <taxon>Vibrionaceae</taxon>
        <taxon>Vibrio</taxon>
    </lineage>
</organism>
<reference evidence="1 2" key="1">
    <citation type="submission" date="2017-10" db="EMBL/GenBank/DDBJ databases">
        <authorList>
            <person name="Banno H."/>
            <person name="Chua N.-H."/>
        </authorList>
    </citation>
    <scope>NUCLEOTIDE SEQUENCE [LARGE SCALE GENOMIC DNA]</scope>
    <source>
        <strain evidence="1">Vibrio tapetis CECT4600</strain>
    </source>
</reference>
<protein>
    <submittedName>
        <fullName evidence="1">Uncharacterized protein</fullName>
    </submittedName>
</protein>
<gene>
    <name evidence="1" type="ORF">VTAP4600_B0038</name>
</gene>
<dbReference type="KEGG" id="vta:B0038"/>
<evidence type="ECO:0000313" key="2">
    <source>
        <dbReference type="Proteomes" id="UP000235828"/>
    </source>
</evidence>